<accession>A0A1H8KCA7</accession>
<dbReference type="EMBL" id="FOCM01000007">
    <property type="protein sequence ID" value="SEN90311.1"/>
    <property type="molecule type" value="Genomic_DNA"/>
</dbReference>
<dbReference type="Gene3D" id="3.40.50.300">
    <property type="entry name" value="P-loop containing nucleotide triphosphate hydrolases"/>
    <property type="match status" value="1"/>
</dbReference>
<organism evidence="3 4">
    <name type="scientific">Palleronia pelagia</name>
    <dbReference type="NCBI Taxonomy" id="387096"/>
    <lineage>
        <taxon>Bacteria</taxon>
        <taxon>Pseudomonadati</taxon>
        <taxon>Pseudomonadota</taxon>
        <taxon>Alphaproteobacteria</taxon>
        <taxon>Rhodobacterales</taxon>
        <taxon>Roseobacteraceae</taxon>
        <taxon>Palleronia</taxon>
    </lineage>
</organism>
<evidence type="ECO:0000259" key="2">
    <source>
        <dbReference type="SMART" id="SM00382"/>
    </source>
</evidence>
<dbReference type="InterPro" id="IPR003593">
    <property type="entry name" value="AAA+_ATPase"/>
</dbReference>
<evidence type="ECO:0000313" key="4">
    <source>
        <dbReference type="Proteomes" id="UP000199372"/>
    </source>
</evidence>
<feature type="region of interest" description="Disordered" evidence="1">
    <location>
        <begin position="59"/>
        <end position="86"/>
    </location>
</feature>
<gene>
    <name evidence="3" type="ORF">SAMN04488011_107185</name>
</gene>
<dbReference type="SMART" id="SM00382">
    <property type="entry name" value="AAA"/>
    <property type="match status" value="1"/>
</dbReference>
<sequence>MDHLRPEARRIAEKPAIERLDCFATDRWIGYSRAQDALKRMDMLLATQPGRVRPQNMLVVGPSNNGKSTIAEKFQRQHPRRSSEERDRHIFPVLSVQMMPDVTAPRFYAQLLDALGSPLGNIRKTDRRNALTLNLMRACGVRLLVIDELHNLLCGPSSRQREILGLIRYLGNELRIPIVALGTKDAWLALRLDDQLENRFQPFLLSMWGDDAETGRLLASFETVIPLRGRSGLGLPALRKVIVERSEGLIGEMHQLLSSAAAHALTEGRERIEREDLLGCPFQAPSYRRQMMERELRA</sequence>
<dbReference type="RefSeq" id="WP_091846272.1">
    <property type="nucleotide sequence ID" value="NZ_FOCM01000007.1"/>
</dbReference>
<keyword evidence="4" id="KW-1185">Reference proteome</keyword>
<dbReference type="AlphaFoldDB" id="A0A1H8KCA7"/>
<feature type="domain" description="AAA+ ATPase" evidence="2">
    <location>
        <begin position="53"/>
        <end position="202"/>
    </location>
</feature>
<protein>
    <submittedName>
        <fullName evidence="3">TniB protein</fullName>
    </submittedName>
</protein>
<reference evidence="4" key="1">
    <citation type="submission" date="2016-10" db="EMBL/GenBank/DDBJ databases">
        <authorList>
            <person name="Varghese N."/>
            <person name="Submissions S."/>
        </authorList>
    </citation>
    <scope>NUCLEOTIDE SEQUENCE [LARGE SCALE GENOMIC DNA]</scope>
    <source>
        <strain evidence="4">DSM 26893</strain>
    </source>
</reference>
<name>A0A1H8KCA7_9RHOB</name>
<evidence type="ECO:0000256" key="1">
    <source>
        <dbReference type="SAM" id="MobiDB-lite"/>
    </source>
</evidence>
<dbReference type="InterPro" id="IPR027417">
    <property type="entry name" value="P-loop_NTPase"/>
</dbReference>
<dbReference type="Proteomes" id="UP000199372">
    <property type="component" value="Unassembled WGS sequence"/>
</dbReference>
<evidence type="ECO:0000313" key="3">
    <source>
        <dbReference type="EMBL" id="SEN90311.1"/>
    </source>
</evidence>
<dbReference type="OrthoDB" id="14765at2"/>
<dbReference type="Pfam" id="PF05621">
    <property type="entry name" value="TniB"/>
    <property type="match status" value="1"/>
</dbReference>
<dbReference type="InterPro" id="IPR008868">
    <property type="entry name" value="TniB"/>
</dbReference>
<proteinExistence type="predicted"/>
<dbReference type="SUPFAM" id="SSF52540">
    <property type="entry name" value="P-loop containing nucleoside triphosphate hydrolases"/>
    <property type="match status" value="1"/>
</dbReference>